<keyword evidence="1" id="KW-1133">Transmembrane helix</keyword>
<feature type="transmembrane region" description="Helical" evidence="1">
    <location>
        <begin position="66"/>
        <end position="84"/>
    </location>
</feature>
<dbReference type="RefSeq" id="WP_272168788.1">
    <property type="nucleotide sequence ID" value="NZ_JAQOSL010000005.1"/>
</dbReference>
<name>A0ABW1B878_9ACTN</name>
<keyword evidence="1" id="KW-0812">Transmembrane</keyword>
<dbReference type="EMBL" id="JBHSNZ010000010">
    <property type="protein sequence ID" value="MFC5809251.1"/>
    <property type="molecule type" value="Genomic_DNA"/>
</dbReference>
<keyword evidence="1" id="KW-0472">Membrane</keyword>
<organism evidence="2 3">
    <name type="scientific">Streptomyces heilongjiangensis</name>
    <dbReference type="NCBI Taxonomy" id="945052"/>
    <lineage>
        <taxon>Bacteria</taxon>
        <taxon>Bacillati</taxon>
        <taxon>Actinomycetota</taxon>
        <taxon>Actinomycetes</taxon>
        <taxon>Kitasatosporales</taxon>
        <taxon>Streptomycetaceae</taxon>
        <taxon>Streptomyces</taxon>
    </lineage>
</organism>
<dbReference type="Proteomes" id="UP001596112">
    <property type="component" value="Unassembled WGS sequence"/>
</dbReference>
<evidence type="ECO:0000256" key="1">
    <source>
        <dbReference type="SAM" id="Phobius"/>
    </source>
</evidence>
<evidence type="ECO:0000313" key="3">
    <source>
        <dbReference type="Proteomes" id="UP001596112"/>
    </source>
</evidence>
<evidence type="ECO:0000313" key="2">
    <source>
        <dbReference type="EMBL" id="MFC5809251.1"/>
    </source>
</evidence>
<keyword evidence="3" id="KW-1185">Reference proteome</keyword>
<reference evidence="3" key="1">
    <citation type="journal article" date="2019" name="Int. J. Syst. Evol. Microbiol.">
        <title>The Global Catalogue of Microorganisms (GCM) 10K type strain sequencing project: providing services to taxonomists for standard genome sequencing and annotation.</title>
        <authorList>
            <consortium name="The Broad Institute Genomics Platform"/>
            <consortium name="The Broad Institute Genome Sequencing Center for Infectious Disease"/>
            <person name="Wu L."/>
            <person name="Ma J."/>
        </authorList>
    </citation>
    <scope>NUCLEOTIDE SEQUENCE [LARGE SCALE GENOMIC DNA]</scope>
    <source>
        <strain evidence="3">JCM 9918</strain>
    </source>
</reference>
<accession>A0ABW1B878</accession>
<protein>
    <submittedName>
        <fullName evidence="2">Uncharacterized protein</fullName>
    </submittedName>
</protein>
<gene>
    <name evidence="2" type="ORF">ACFQGO_17345</name>
</gene>
<comment type="caution">
    <text evidence="2">The sequence shown here is derived from an EMBL/GenBank/DDBJ whole genome shotgun (WGS) entry which is preliminary data.</text>
</comment>
<proteinExistence type="predicted"/>
<feature type="transmembrane region" description="Helical" evidence="1">
    <location>
        <begin position="34"/>
        <end position="54"/>
    </location>
</feature>
<sequence>MLVVVLPLAAVLTDVLWPGSTDLTYVPAPWSWLFRGLYAAELLAFGVGLAFLVAGRPLMRRQGRSGGLTTAAHLAVVWLLVSWWPQDNFYRLAAKHDWERQAAWCTPSTCR</sequence>